<dbReference type="STRING" id="1519643.SAMN06295933_3631"/>
<dbReference type="AlphaFoldDB" id="A0A1X7F326"/>
<evidence type="ECO:0000256" key="2">
    <source>
        <dbReference type="ARBA" id="ARBA00023277"/>
    </source>
</evidence>
<evidence type="ECO:0000256" key="1">
    <source>
        <dbReference type="ARBA" id="ARBA00006821"/>
    </source>
</evidence>
<name>A0A1X7F326_9BACT</name>
<dbReference type="Proteomes" id="UP000192906">
    <property type="component" value="Unassembled WGS sequence"/>
</dbReference>
<dbReference type="CDD" id="cd10794">
    <property type="entry name" value="GH57N_PfGalA_like"/>
    <property type="match status" value="1"/>
</dbReference>
<dbReference type="SUPFAM" id="SSF88713">
    <property type="entry name" value="Glycoside hydrolase/deacetylase"/>
    <property type="match status" value="1"/>
</dbReference>
<dbReference type="InterPro" id="IPR004300">
    <property type="entry name" value="Glyco_hydro_57_N"/>
</dbReference>
<evidence type="ECO:0000313" key="5">
    <source>
        <dbReference type="Proteomes" id="UP000192906"/>
    </source>
</evidence>
<accession>A0A1X7F326</accession>
<dbReference type="EMBL" id="FWZU01000010">
    <property type="protein sequence ID" value="SMF45032.1"/>
    <property type="molecule type" value="Genomic_DNA"/>
</dbReference>
<keyword evidence="5" id="KW-1185">Reference proteome</keyword>
<gene>
    <name evidence="4" type="ORF">SAMN06295933_3631</name>
</gene>
<sequence>MKLFAIFHLNLMFSSIPECHRHEVIKRCYWPLLSLIEKHGFPLGIEASAITLEIIQDIDPAWIKKFHDLLHLGQCEFIGSGYGQIIGPLVPSSVNKANLRIGNKIYKEILGITPKIALINEQAWSAGLVTHYLEAGYKGVFMDYDNPARFAENWSEEIQHFPQLAMGIEGESIPVIWSRSMVFQKLQRFVHGELELPEYLKYIENMNTGDGWLPVYGNDAEIFDFRPGRYKTEANQPAESEWSIMLTAFNTLRDRGHKFYLPSKVLADLNRPEACKKLYLSSAEQPVPVKKQRKYNLTRWAVSGRNDFFMNSLCRAIAAELENFNQDDRSLEEKWKELCFCWSSDFRTHITQERFATATSRLNNLAKSIGAEIREPLLRIQGELSNHKGRLLHIKTPLSAVTLNTAKGLAIHEAAFADHDMIPSFGTLEHGYFKSIDLGADFFSGHLIMEGTGSPKETDLYKVSPYLFETEEYTKISCAMEIHQGRLSKAVTIYKDKQQIDILYKFELNSPPQGLLRLGHVTLMTGQMKTDELFYETSNGGNREFFSLKDKSFDHSNNVSFLVSSSQATGITDSIFAIGDKKRALAVAPVIKDHAFIAMVTSLKAEPSPFVRVSFSMQEMDETCSQDACNNKKYFFSTGFSIKPYSKVGRA</sequence>
<dbReference type="Pfam" id="PF03065">
    <property type="entry name" value="Glyco_hydro_57"/>
    <property type="match status" value="1"/>
</dbReference>
<dbReference type="PANTHER" id="PTHR36306">
    <property type="entry name" value="ALPHA-AMYLASE-RELATED-RELATED"/>
    <property type="match status" value="1"/>
</dbReference>
<evidence type="ECO:0000259" key="3">
    <source>
        <dbReference type="Pfam" id="PF03065"/>
    </source>
</evidence>
<protein>
    <submittedName>
        <fullName evidence="4">Glycosyl hydrolase family 57</fullName>
    </submittedName>
</protein>
<comment type="similarity">
    <text evidence="1">Belongs to the glycosyl hydrolase 57 family.</text>
</comment>
<dbReference type="GO" id="GO:0016787">
    <property type="term" value="F:hydrolase activity"/>
    <property type="evidence" value="ECO:0007669"/>
    <property type="project" value="UniProtKB-KW"/>
</dbReference>
<dbReference type="GO" id="GO:0005975">
    <property type="term" value="P:carbohydrate metabolic process"/>
    <property type="evidence" value="ECO:0007669"/>
    <property type="project" value="InterPro"/>
</dbReference>
<dbReference type="InterPro" id="IPR011330">
    <property type="entry name" value="Glyco_hydro/deAcase_b/a-brl"/>
</dbReference>
<feature type="domain" description="Glycoside hydrolase family 57 N-terminal" evidence="3">
    <location>
        <begin position="14"/>
        <end position="233"/>
    </location>
</feature>
<proteinExistence type="inferred from homology"/>
<organism evidence="4 5">
    <name type="scientific">Desulfovibrio gilichinskyi</name>
    <dbReference type="NCBI Taxonomy" id="1519643"/>
    <lineage>
        <taxon>Bacteria</taxon>
        <taxon>Pseudomonadati</taxon>
        <taxon>Thermodesulfobacteriota</taxon>
        <taxon>Desulfovibrionia</taxon>
        <taxon>Desulfovibrionales</taxon>
        <taxon>Desulfovibrionaceae</taxon>
        <taxon>Desulfovibrio</taxon>
    </lineage>
</organism>
<dbReference type="InterPro" id="IPR052046">
    <property type="entry name" value="GH57_Enzymes"/>
</dbReference>
<dbReference type="PANTHER" id="PTHR36306:SF1">
    <property type="entry name" value="ALPHA-AMYLASE-RELATED"/>
    <property type="match status" value="1"/>
</dbReference>
<dbReference type="OrthoDB" id="5439047at2"/>
<dbReference type="Gene3D" id="3.20.110.20">
    <property type="match status" value="1"/>
</dbReference>
<keyword evidence="4" id="KW-0378">Hydrolase</keyword>
<reference evidence="5" key="1">
    <citation type="submission" date="2017-04" db="EMBL/GenBank/DDBJ databases">
        <authorList>
            <person name="Varghese N."/>
            <person name="Submissions S."/>
        </authorList>
    </citation>
    <scope>NUCLEOTIDE SEQUENCE [LARGE SCALE GENOMIC DNA]</scope>
    <source>
        <strain evidence="5">K3S</strain>
    </source>
</reference>
<evidence type="ECO:0000313" key="4">
    <source>
        <dbReference type="EMBL" id="SMF45032.1"/>
    </source>
</evidence>
<dbReference type="RefSeq" id="WP_085104842.1">
    <property type="nucleotide sequence ID" value="NZ_FWZU01000010.1"/>
</dbReference>
<keyword evidence="2" id="KW-0119">Carbohydrate metabolism</keyword>